<dbReference type="SUPFAM" id="SSF47027">
    <property type="entry name" value="Acyl-CoA binding protein"/>
    <property type="match status" value="1"/>
</dbReference>
<evidence type="ECO:0000256" key="3">
    <source>
        <dbReference type="ARBA" id="ARBA00022741"/>
    </source>
</evidence>
<evidence type="ECO:0000313" key="8">
    <source>
        <dbReference type="EMBL" id="DAZ98142.1"/>
    </source>
</evidence>
<dbReference type="GO" id="GO:0046872">
    <property type="term" value="F:metal ion binding"/>
    <property type="evidence" value="ECO:0007669"/>
    <property type="project" value="UniProtKB-KW"/>
</dbReference>
<dbReference type="NCBIfam" id="TIGR01203">
    <property type="entry name" value="HGPRTase"/>
    <property type="match status" value="1"/>
</dbReference>
<dbReference type="PANTHER" id="PTHR22746">
    <property type="entry name" value="RAB6A-GEF COMPLEX PARTNER PROTEIN 1"/>
    <property type="match status" value="1"/>
</dbReference>
<dbReference type="Gene3D" id="1.20.80.10">
    <property type="match status" value="1"/>
</dbReference>
<dbReference type="InterPro" id="IPR000582">
    <property type="entry name" value="Acyl-CoA-binding_protein"/>
</dbReference>
<evidence type="ECO:0000256" key="1">
    <source>
        <dbReference type="ARBA" id="ARBA00004370"/>
    </source>
</evidence>
<keyword evidence="4" id="KW-0460">Magnesium</keyword>
<dbReference type="Pfam" id="PF00156">
    <property type="entry name" value="Pribosyltran"/>
    <property type="match status" value="1"/>
</dbReference>
<dbReference type="PROSITE" id="PS51228">
    <property type="entry name" value="ACB_2"/>
    <property type="match status" value="1"/>
</dbReference>
<dbReference type="InterPro" id="IPR014352">
    <property type="entry name" value="FERM/acyl-CoA-bd_prot_sf"/>
</dbReference>
<keyword evidence="3" id="KW-0547">Nucleotide-binding</keyword>
<feature type="region of interest" description="Disordered" evidence="6">
    <location>
        <begin position="251"/>
        <end position="279"/>
    </location>
</feature>
<dbReference type="GO" id="GO:0006166">
    <property type="term" value="P:purine ribonucleoside salvage"/>
    <property type="evidence" value="ECO:0007669"/>
    <property type="project" value="InterPro"/>
</dbReference>
<gene>
    <name evidence="8" type="ORF">N0F65_003128</name>
</gene>
<dbReference type="InterPro" id="IPR015943">
    <property type="entry name" value="WD40/YVTN_repeat-like_dom_sf"/>
</dbReference>
<dbReference type="SUPFAM" id="SSF53271">
    <property type="entry name" value="PRTase-like"/>
    <property type="match status" value="1"/>
</dbReference>
<dbReference type="CDD" id="cd06223">
    <property type="entry name" value="PRTases_typeI"/>
    <property type="match status" value="1"/>
</dbReference>
<dbReference type="GO" id="GO:0042147">
    <property type="term" value="P:retrograde transport, endosome to Golgi"/>
    <property type="evidence" value="ECO:0007669"/>
    <property type="project" value="TreeGrafter"/>
</dbReference>
<dbReference type="GO" id="GO:0004422">
    <property type="term" value="F:hypoxanthine phosphoribosyltransferase activity"/>
    <property type="evidence" value="ECO:0007669"/>
    <property type="project" value="InterPro"/>
</dbReference>
<dbReference type="Gene3D" id="2.130.10.10">
    <property type="entry name" value="YVTN repeat-like/Quinoprotein amine dehydrogenase"/>
    <property type="match status" value="1"/>
</dbReference>
<dbReference type="PANTHER" id="PTHR22746:SF10">
    <property type="entry name" value="GUANINE NUCLEOTIDE EXCHANGE FACTOR SUBUNIT RIC1"/>
    <property type="match status" value="1"/>
</dbReference>
<comment type="subcellular location">
    <subcellularLocation>
        <location evidence="1">Membrane</location>
    </subcellularLocation>
</comment>
<evidence type="ECO:0000259" key="7">
    <source>
        <dbReference type="PROSITE" id="PS51228"/>
    </source>
</evidence>
<feature type="domain" description="ACB" evidence="7">
    <location>
        <begin position="631"/>
        <end position="725"/>
    </location>
</feature>
<dbReference type="InterPro" id="IPR035984">
    <property type="entry name" value="Acyl-CoA-binding_sf"/>
</dbReference>
<dbReference type="Pfam" id="PF07064">
    <property type="entry name" value="RIC1"/>
    <property type="match status" value="1"/>
</dbReference>
<evidence type="ECO:0000256" key="5">
    <source>
        <dbReference type="ARBA" id="ARBA00023136"/>
    </source>
</evidence>
<evidence type="ECO:0000256" key="6">
    <source>
        <dbReference type="SAM" id="MobiDB-lite"/>
    </source>
</evidence>
<evidence type="ECO:0000256" key="4">
    <source>
        <dbReference type="ARBA" id="ARBA00022842"/>
    </source>
</evidence>
<dbReference type="Proteomes" id="UP001146120">
    <property type="component" value="Unassembled WGS sequence"/>
</dbReference>
<accession>A0AAV2YY93</accession>
<dbReference type="FunFam" id="3.40.50.2020:FF:000053">
    <property type="entry name" value="Hypoxanthine phosphoribosyltransferase"/>
    <property type="match status" value="1"/>
</dbReference>
<protein>
    <recommendedName>
        <fullName evidence="7">ACB domain-containing protein</fullName>
    </recommendedName>
</protein>
<dbReference type="Gene3D" id="3.40.50.2020">
    <property type="match status" value="1"/>
</dbReference>
<dbReference type="InterPro" id="IPR005904">
    <property type="entry name" value="Hxn_phspho_trans"/>
</dbReference>
<dbReference type="GO" id="GO:0034066">
    <property type="term" value="C:Ric1-Rgp1 guanyl-nucleotide exchange factor complex"/>
    <property type="evidence" value="ECO:0007669"/>
    <property type="project" value="InterPro"/>
</dbReference>
<organism evidence="8 9">
    <name type="scientific">Lagenidium giganteum</name>
    <dbReference type="NCBI Taxonomy" id="4803"/>
    <lineage>
        <taxon>Eukaryota</taxon>
        <taxon>Sar</taxon>
        <taxon>Stramenopiles</taxon>
        <taxon>Oomycota</taxon>
        <taxon>Peronosporomycetes</taxon>
        <taxon>Pythiales</taxon>
        <taxon>Pythiaceae</taxon>
    </lineage>
</organism>
<dbReference type="GO" id="GO:0000062">
    <property type="term" value="F:fatty-acyl-CoA binding"/>
    <property type="evidence" value="ECO:0007669"/>
    <property type="project" value="InterPro"/>
</dbReference>
<dbReference type="GO" id="GO:0000139">
    <property type="term" value="C:Golgi membrane"/>
    <property type="evidence" value="ECO:0007669"/>
    <property type="project" value="TreeGrafter"/>
</dbReference>
<keyword evidence="5" id="KW-0472">Membrane</keyword>
<dbReference type="InterPro" id="IPR040096">
    <property type="entry name" value="Ric1"/>
</dbReference>
<keyword evidence="9" id="KW-1185">Reference proteome</keyword>
<dbReference type="InterPro" id="IPR036034">
    <property type="entry name" value="PDZ_sf"/>
</dbReference>
<dbReference type="InterPro" id="IPR000836">
    <property type="entry name" value="PRTase_dom"/>
</dbReference>
<dbReference type="Pfam" id="PF00887">
    <property type="entry name" value="ACBP"/>
    <property type="match status" value="1"/>
</dbReference>
<dbReference type="InterPro" id="IPR029057">
    <property type="entry name" value="PRTase-like"/>
</dbReference>
<dbReference type="SUPFAM" id="SSF101898">
    <property type="entry name" value="NHL repeat"/>
    <property type="match status" value="1"/>
</dbReference>
<dbReference type="EMBL" id="DAKRPA010000115">
    <property type="protein sequence ID" value="DAZ98142.1"/>
    <property type="molecule type" value="Genomic_DNA"/>
</dbReference>
<comment type="caution">
    <text evidence="8">The sequence shown here is derived from an EMBL/GenBank/DDBJ whole genome shotgun (WGS) entry which is preliminary data.</text>
</comment>
<keyword evidence="2" id="KW-0479">Metal-binding</keyword>
<sequence length="1809" mass="201726">MYFSSGPPRTYWLVPEEKAVTDRFEDVALCLDPSQRFLARVTSRVITIWAASATGDHHPRFRQRQLLSIARHGGHVAKADTQAAEDAKELASAEGNNGDADAATATQPSAPVAADGLPDEECQLQSIWALWLTDDKLAVVEKGSQVVEFYGLDVAPVPLPGENEAAEAAKPIITGAFLEEYPLNQGDSKRDHEDFAYSMHGIAGGKYVFVGMHSGMICVVEVSPKSESSSWYGAANMTKIWKIDVLPHLTAPSSSAPPSPPAAESTQEGDAQTPKPPPSQVPTCYALTCATADPADRITTLYLVACFENGKCFIMLVSPAVKSIDQLLSLVNSDRSEAAAQNAAANSNNNGTSASNEAYGRCTVAALDGSGSRLALGWTDGGVSLFRLITKKPTGEAKTPTLSLEAIRELTMHPWGYLSQDIGGVVALAWTADARAIAVGYELRGFALFSMDGCRLMSSLPQHNQQRPDANDEFSTKEICPYGVLRLVWAKESTGLLVAPRGEQYRRVINVQERRRSLSQELEAPPQIHVNEFFEEVVVDVQKDKHGLCLSLAGAPGRCGAWVRTESSFTRLPDGSVGPAEACGKIEGGDLLIGINDDPDVVNQPFDVIVKRIKDLPNNQPVRLHFLRLQWEKLFPIAVEALNSLDFMEQHGIQLPGDEDLCIREYALRMQVLHGDCDVEERPPLLEFERRAKFDGWEAIQGTSTHRARQNYIKMLFALFPIWNPVHILNVVVELARQVAQRELEIARMKMSRRRTSSVAGEVQIVRKRSNIAFAELDFARSMSLCGRTSGLALLEATKVRLMPARALDDPCTAVSCVSWSVPMEYEAKCCPLRLIALSASGNQAAIAGQRGFCLLNQQTGKWRMFGNVNEEHDMFVYALLWLQDDVVLVSYTKVSEDHKVMHLQAYPRNHLDEEAQLAHLSFPRETSSASEVDGLQDDCFFTLESDEEEANVFCLTRKELWSFGVKLSGSIRQDNLQLELWSKRRIKLPANILEANSSRLSARSHSGSCGVAYFTIIPRFLHVQDETLRQRQREKYREERESEDGSGWFSSIVNMIAGGEVPDQYAPEEVLPRFAFLDVLGNVLVWDPEMRSQRMICSNVTTMSRMFISVQASESWPTPCRLVYGLYGPDGMRVWLPLLDGVHLTHTKAFDRDEEALETFLACHDPLRAKTYEIEFGTAHATPELYEQVLHEYGIAFEHFGLNKDPKDREDGVRNSRGCITSVDDPLAKDAMLRFDSDVKVLGLEGTFGLLVGLSQDVYMPSGMYLPCYDVFCRVQPFFHPLLCYLVQNRQFAWTKQIIEAVRHQYALSTPTQELFLHSMLEFCFAKQCSVATLADTIRLLQPPTDAFASRIDVATTAGADHLQASNGAQGDIDEYCEIVAHVARKSEPSRLKLLFPLAGDPLELLAICRQRNELRTAANFLLILEESALSSSTEKNGSKEFRSACAAELVAQCIEHEELTLAKHVVRVARDWEHPVDDVADMDAAVTHRPPSTDSHALRCIDEELAKFMWNDLVSGNYERLAWCVEELQGKLPDASGTDQGLATAEDEASAVQQLRQTFIETKRAKQLRFLQQAVAEAHLDKWVKDTGAEDPRRGIYLDDDATYDKKHFLIPHHYQEHLESVLIPTGLIQDRVEKIAQDIRYDYEGKTIHLLCVLKGGSAFFHHLIEKLRLFHKYNKCTYVPFTFDFIKVKSYEGTQSTGNVQISGADLTKFRGKELLLVEDIIDTGKTMEKLVPLLKQYDPASVRVASLLEKRNPQSVGFKADYVGFNIPDKFVVGYCLDYNEVFRDLDHICVINEAGIAKYANNS</sequence>
<dbReference type="GO" id="GO:0000166">
    <property type="term" value="F:nucleotide binding"/>
    <property type="evidence" value="ECO:0007669"/>
    <property type="project" value="UniProtKB-KW"/>
</dbReference>
<dbReference type="SUPFAM" id="SSF50156">
    <property type="entry name" value="PDZ domain-like"/>
    <property type="match status" value="1"/>
</dbReference>
<dbReference type="GO" id="GO:0006886">
    <property type="term" value="P:intracellular protein transport"/>
    <property type="evidence" value="ECO:0007669"/>
    <property type="project" value="InterPro"/>
</dbReference>
<reference evidence="8" key="2">
    <citation type="journal article" date="2023" name="Microbiol Resour">
        <title>Decontamination and Annotation of the Draft Genome Sequence of the Oomycete Lagenidium giganteum ARSEF 373.</title>
        <authorList>
            <person name="Morgan W.R."/>
            <person name="Tartar A."/>
        </authorList>
    </citation>
    <scope>NUCLEOTIDE SEQUENCE</scope>
    <source>
        <strain evidence="8">ARSEF 373</strain>
    </source>
</reference>
<evidence type="ECO:0000313" key="9">
    <source>
        <dbReference type="Proteomes" id="UP001146120"/>
    </source>
</evidence>
<dbReference type="InterPro" id="IPR009771">
    <property type="entry name" value="RIC1_C"/>
</dbReference>
<proteinExistence type="predicted"/>
<dbReference type="GO" id="GO:0005829">
    <property type="term" value="C:cytosol"/>
    <property type="evidence" value="ECO:0007669"/>
    <property type="project" value="TreeGrafter"/>
</dbReference>
<feature type="region of interest" description="Disordered" evidence="6">
    <location>
        <begin position="78"/>
        <end position="116"/>
    </location>
</feature>
<name>A0AAV2YY93_9STRA</name>
<evidence type="ECO:0000256" key="2">
    <source>
        <dbReference type="ARBA" id="ARBA00022723"/>
    </source>
</evidence>
<reference evidence="8" key="1">
    <citation type="submission" date="2022-11" db="EMBL/GenBank/DDBJ databases">
        <authorList>
            <person name="Morgan W.R."/>
            <person name="Tartar A."/>
        </authorList>
    </citation>
    <scope>NUCLEOTIDE SEQUENCE</scope>
    <source>
        <strain evidence="8">ARSEF 373</strain>
    </source>
</reference>